<sequence>MQLLRGLGVVLAGAGLAAVAAGFGGGLHPALDSWAVFRVPLALGTAVLLLVLRRPLWAVLPLVLLLAAAVAPRVLAHWHPEAEPVPGAHEAVLYQKNLLFRLKSPDQVVQDIRARRPDVVTVQEVSRPNQAVLAALREDFPSQNFCDFREVGGPAVLSRWPMVAGSAVCGPGLAAMQVKAPWGVIWAVSLHLRWPWPFPQPGQISQLEPLLRDMRGIKLIGGDFNNVAWSEGVARIARASDTKRIGHEAATFALPHGGLGVGIDHILATGGAGRVTVLDRLGSDHRGVLGRVFLAP</sequence>
<name>A0A8J3MDQ2_9RHOB</name>
<proteinExistence type="predicted"/>
<keyword evidence="4" id="KW-1185">Reference proteome</keyword>
<feature type="transmembrane region" description="Helical" evidence="1">
    <location>
        <begin position="34"/>
        <end position="52"/>
    </location>
</feature>
<gene>
    <name evidence="3" type="ORF">GCM10010961_25270</name>
</gene>
<evidence type="ECO:0000259" key="2">
    <source>
        <dbReference type="Pfam" id="PF03372"/>
    </source>
</evidence>
<feature type="transmembrane region" description="Helical" evidence="1">
    <location>
        <begin position="59"/>
        <end position="78"/>
    </location>
</feature>
<dbReference type="Pfam" id="PF03372">
    <property type="entry name" value="Exo_endo_phos"/>
    <property type="match status" value="1"/>
</dbReference>
<dbReference type="Proteomes" id="UP000611500">
    <property type="component" value="Unassembled WGS sequence"/>
</dbReference>
<evidence type="ECO:0000313" key="3">
    <source>
        <dbReference type="EMBL" id="GHG93047.1"/>
    </source>
</evidence>
<reference evidence="3" key="1">
    <citation type="journal article" date="2014" name="Int. J. Syst. Evol. Microbiol.">
        <title>Complete genome sequence of Corynebacterium casei LMG S-19264T (=DSM 44701T), isolated from a smear-ripened cheese.</title>
        <authorList>
            <consortium name="US DOE Joint Genome Institute (JGI-PGF)"/>
            <person name="Walter F."/>
            <person name="Albersmeier A."/>
            <person name="Kalinowski J."/>
            <person name="Ruckert C."/>
        </authorList>
    </citation>
    <scope>NUCLEOTIDE SEQUENCE</scope>
    <source>
        <strain evidence="3">CGMCC 1.7081</strain>
    </source>
</reference>
<keyword evidence="1" id="KW-0812">Transmembrane</keyword>
<comment type="caution">
    <text evidence="3">The sequence shown here is derived from an EMBL/GenBank/DDBJ whole genome shotgun (WGS) entry which is preliminary data.</text>
</comment>
<dbReference type="GO" id="GO:0003824">
    <property type="term" value="F:catalytic activity"/>
    <property type="evidence" value="ECO:0007669"/>
    <property type="project" value="InterPro"/>
</dbReference>
<dbReference type="EMBL" id="BNAP01000010">
    <property type="protein sequence ID" value="GHG93047.1"/>
    <property type="molecule type" value="Genomic_DNA"/>
</dbReference>
<dbReference type="RefSeq" id="WP_051312543.1">
    <property type="nucleotide sequence ID" value="NZ_BNAP01000010.1"/>
</dbReference>
<evidence type="ECO:0000313" key="4">
    <source>
        <dbReference type="Proteomes" id="UP000611500"/>
    </source>
</evidence>
<dbReference type="Gene3D" id="3.60.10.10">
    <property type="entry name" value="Endonuclease/exonuclease/phosphatase"/>
    <property type="match status" value="1"/>
</dbReference>
<dbReference type="AlphaFoldDB" id="A0A8J3MDQ2"/>
<dbReference type="InterPro" id="IPR005135">
    <property type="entry name" value="Endo/exonuclease/phosphatase"/>
</dbReference>
<dbReference type="SUPFAM" id="SSF56219">
    <property type="entry name" value="DNase I-like"/>
    <property type="match status" value="1"/>
</dbReference>
<feature type="domain" description="Endonuclease/exonuclease/phosphatase" evidence="2">
    <location>
        <begin position="98"/>
        <end position="285"/>
    </location>
</feature>
<keyword evidence="1" id="KW-0472">Membrane</keyword>
<reference evidence="3" key="2">
    <citation type="submission" date="2020-09" db="EMBL/GenBank/DDBJ databases">
        <authorList>
            <person name="Sun Q."/>
            <person name="Zhou Y."/>
        </authorList>
    </citation>
    <scope>NUCLEOTIDE SEQUENCE</scope>
    <source>
        <strain evidence="3">CGMCC 1.7081</strain>
    </source>
</reference>
<organism evidence="3 4">
    <name type="scientific">Pseudodonghicola xiamenensis</name>
    <dbReference type="NCBI Taxonomy" id="337702"/>
    <lineage>
        <taxon>Bacteria</taxon>
        <taxon>Pseudomonadati</taxon>
        <taxon>Pseudomonadota</taxon>
        <taxon>Alphaproteobacteria</taxon>
        <taxon>Rhodobacterales</taxon>
        <taxon>Paracoccaceae</taxon>
        <taxon>Pseudodonghicola</taxon>
    </lineage>
</organism>
<protein>
    <recommendedName>
        <fullName evidence="2">Endonuclease/exonuclease/phosphatase domain-containing protein</fullName>
    </recommendedName>
</protein>
<dbReference type="InterPro" id="IPR036691">
    <property type="entry name" value="Endo/exonu/phosph_ase_sf"/>
</dbReference>
<accession>A0A8J3MDQ2</accession>
<keyword evidence="1" id="KW-1133">Transmembrane helix</keyword>
<evidence type="ECO:0000256" key="1">
    <source>
        <dbReference type="SAM" id="Phobius"/>
    </source>
</evidence>